<dbReference type="InterPro" id="IPR044798">
    <property type="entry name" value="EAF1A/B"/>
</dbReference>
<dbReference type="SMART" id="SM00573">
    <property type="entry name" value="HSA"/>
    <property type="match status" value="1"/>
</dbReference>
<evidence type="ECO:0000259" key="3">
    <source>
        <dbReference type="PROSITE" id="PS50011"/>
    </source>
</evidence>
<feature type="region of interest" description="Disordered" evidence="2">
    <location>
        <begin position="903"/>
        <end position="942"/>
    </location>
</feature>
<protein>
    <submittedName>
        <fullName evidence="6">Chromatin modification-related protein EAF1 B</fullName>
    </submittedName>
</protein>
<dbReference type="Pfam" id="PF13921">
    <property type="entry name" value="Myb_DNA-bind_6"/>
    <property type="match status" value="1"/>
</dbReference>
<feature type="compositionally biased region" description="Polar residues" evidence="2">
    <location>
        <begin position="290"/>
        <end position="309"/>
    </location>
</feature>
<dbReference type="InterPro" id="IPR011009">
    <property type="entry name" value="Kinase-like_dom_sf"/>
</dbReference>
<accession>A0A3L6FEA7</accession>
<feature type="compositionally biased region" description="Polar residues" evidence="2">
    <location>
        <begin position="910"/>
        <end position="936"/>
    </location>
</feature>
<dbReference type="Pfam" id="PF00069">
    <property type="entry name" value="Pkinase"/>
    <property type="match status" value="1"/>
</dbReference>
<evidence type="ECO:0000313" key="6">
    <source>
        <dbReference type="EMBL" id="PWZ31449.1"/>
    </source>
</evidence>
<feature type="compositionally biased region" description="Polar residues" evidence="2">
    <location>
        <begin position="335"/>
        <end position="359"/>
    </location>
</feature>
<gene>
    <name evidence="6" type="primary">EAF1B_1</name>
    <name evidence="6" type="ORF">Zm00014a_042874</name>
</gene>
<sequence>MWEVRVVSAGGLRWLLLNCSAFGFWRAWGGTCTGPLHVIVAEPELTSNVHELKARLATFQFWENVAIELCSMGGIAECGVSIDTKASPRRAAIEKAQEELRQEYDVREERRRELEFLEKGGNPLDFKLGHVASLSVQSTSVTEQIAEQNVISEAKGSSAFATSPHGDSVESNDKPGNSLCREGNTADNLTLLDGDASNLGVDKIVKHGTKRTNSAQAEQFLHCDGQNNAKEEDSGLFRLGPKSQAYARRRSKPIRENAYSLSVMYPPIPPLSSQQKIVTGLIPETKTEDNGVSSIGDSKPTSPNSKNMVTNASLLNDKVEMETENVQAIPEGNQAPKNELSNSNNGSPAMEISPNSVPDNSRLTVSDQMATAFVSVESPDAISKVAASRIVCSLPYISNEILKEEQTLEKAGNNPSMVSVVDVHAYGMDNNGAAPYSAVKSASLNENEVDPIHAYAAKAVTEHPDQNENLVPVNADEMADEGLNEILPDDKDDKKDCQLEVSSGPVILNDSSTPVYPEFSNFFYAKDGTEVSNNAVDSKNNAEQHASSNQGKGNMEECKDSDGNNASESSVAQKLVSVIVLPASDTGDVSNFVENDVEKSSRDQEKVAKKEYEDSVVAKKDHEDAILRRARYIEANIKRAGEWSLCNISLEKKQKSHWDFVLEEMVWMANDFTQERLWKNTVAAQMSHWISSRGRADEECLEQEKSRHSPIQSFALRLLEYNINASEFLPLAEAPSTPDRLNDFGILKVPDQLSEANLFYGVAPGAMQAYRESMERLLIYNNKKVGDTVLKDDYEPSTYASVTDVPTENAYGDDESEAHAYLLPGAYDGGLASKNSHKKKHHLLQRMNGARSYEIGADSPYEPPYLESKSGNQQLLSNGKRTDFLSIPIKGIRTAARQRVVSPFPAGASGTPQFTNKTDASSGDTNSCQDDQSSLHGGSFSRKNADIESTVDFDRQLLYDGSGVSTKSKKKKKTKHPGYKALPNVSESCSLRAPGKGNYDHRSQIDMIAQYEQKDYIKKRPETNENFGVIDLSTVVNGLHAAKKPKLLNQAPDISLEALKPIGPMASLAASQMSNMANPTRVIKISTRGRKSKGLKMPAGHSGPGSPWSSFEDQALVVLVHDMGENWELVSDALNSIIQLKILASSSQCIYRRPNECKERHKLLTDKSCGDGADSADDSGSSQHYPSALPGIPKGSARQLFQRLQGPFEEGTLKTHFEKIILLGQKLHQTRRKDEIHELRQKNPLHTSHGFALSQACPGNLSGVILTPLDLCDGPSNSDALSIGYTGSNTSGLGLPNNNCSVGATLPTSNMNLRLPGSPGMVLGSNSPLPLNAPSRDVQRYGVPRPTSIQGDEQSRIHYNQMVNGRNLQQPGVPVPGVLPSGVDQGARMMPPAHGVGIMAGLNRGTPITRPGFPRLGSLGNMSPTNGQGLKNTVNVHPGAILGPGSTMLRPRDPMQMLRALMARPQVKEMGATSGSTMPPENSSLAMVGRGSLGTVYRAVLSEGCMVAVKRLRDANPCARDEFHRYMDLIGRLRHPHLVPLRAFHYARQEKLLIYDYLPNGNLHDRLHGHKMSGESALDWTTRVRLLLSATRGLACIHREYRTSGVPHDNVKSTNVLLYKDGAARVADFGLALLLSPAHAIARLGGYTAPEQQDDKRLSQEADVYSFGVLVLQALTGKAPAQHPRPDACKKGATMTSLSLPGARRSASSPMAAAPGQNSEEHRQMMMPEFQLQVSQGNNHAVHFSGPPYSNTGTSSPVQSLPAQQSQPHQMPQQSHMYGNTHLLHTQGTNQSNPQQQQAYAMRLAKERHMQQMMPQQQRPLSVASAVSAVQNGSPMQQQSQGSATCVIPATQTQHKQQYPAQNAQGSQQAKLMKSLGRGNMMQQSPVDVIQASGISTSCKDQVPDKNMMQQGPGHFVVSKGSIPLIPQPGNQPNVYTSQMPPSPMQTPDISNQGAVKGSSNHALLTSQQGSLHTPSQLAQQQQQLRFMNPSQNNMQRLIMQQNRHVNTDGRIELPADQVQHNQVMPSASLARSTDSGSPGISSISQRKQESSHDPSAITSTSQLASSPQDTFVGSDRVLPSSSQSMPQRQMSGGVPVHGYGIGGQASVLWKMCADDSALYSQL</sequence>
<feature type="region of interest" description="Disordered" evidence="2">
    <location>
        <begin position="1333"/>
        <end position="1352"/>
    </location>
</feature>
<dbReference type="PROSITE" id="PS50090">
    <property type="entry name" value="MYB_LIKE"/>
    <property type="match status" value="1"/>
</dbReference>
<dbReference type="Proteomes" id="UP000251960">
    <property type="component" value="Chromosome 3"/>
</dbReference>
<dbReference type="PANTHER" id="PTHR46774:SF3">
    <property type="entry name" value="CHROMATIN MODIFICATION-RELATED PROTEIN EAF1 A-RELATED"/>
    <property type="match status" value="1"/>
</dbReference>
<feature type="region of interest" description="Disordered" evidence="2">
    <location>
        <begin position="534"/>
        <end position="567"/>
    </location>
</feature>
<dbReference type="InterPro" id="IPR001005">
    <property type="entry name" value="SANT/Myb"/>
</dbReference>
<proteinExistence type="predicted"/>
<evidence type="ECO:0000259" key="4">
    <source>
        <dbReference type="PROSITE" id="PS50090"/>
    </source>
</evidence>
<evidence type="ECO:0000259" key="5">
    <source>
        <dbReference type="PROSITE" id="PS51204"/>
    </source>
</evidence>
<feature type="compositionally biased region" description="Polar residues" evidence="2">
    <location>
        <begin position="534"/>
        <end position="552"/>
    </location>
</feature>
<dbReference type="Gene3D" id="3.30.200.20">
    <property type="entry name" value="Phosphorylase Kinase, domain 1"/>
    <property type="match status" value="1"/>
</dbReference>
<feature type="compositionally biased region" description="Polar residues" evidence="2">
    <location>
        <begin position="2025"/>
        <end position="2046"/>
    </location>
</feature>
<feature type="domain" description="HSA" evidence="5">
    <location>
        <begin position="645"/>
        <end position="728"/>
    </location>
</feature>
<feature type="compositionally biased region" description="Polar residues" evidence="2">
    <location>
        <begin position="1748"/>
        <end position="1763"/>
    </location>
</feature>
<evidence type="ECO:0000313" key="7">
    <source>
        <dbReference type="Proteomes" id="UP000251960"/>
    </source>
</evidence>
<feature type="domain" description="Protein kinase" evidence="3">
    <location>
        <begin position="1482"/>
        <end position="1750"/>
    </location>
</feature>
<dbReference type="InterPro" id="IPR014012">
    <property type="entry name" value="HSA_dom"/>
</dbReference>
<name>A0A3L6FEA7_MAIZE</name>
<feature type="compositionally biased region" description="Polar residues" evidence="2">
    <location>
        <begin position="2057"/>
        <end position="2072"/>
    </location>
</feature>
<dbReference type="InterPro" id="IPR000719">
    <property type="entry name" value="Prot_kinase_dom"/>
</dbReference>
<feature type="region of interest" description="Disordered" evidence="2">
    <location>
        <begin position="1740"/>
        <end position="1774"/>
    </location>
</feature>
<dbReference type="Gene3D" id="1.10.10.60">
    <property type="entry name" value="Homeodomain-like"/>
    <property type="match status" value="1"/>
</dbReference>
<dbReference type="Pfam" id="PF07529">
    <property type="entry name" value="HSA"/>
    <property type="match status" value="1"/>
</dbReference>
<reference evidence="6 7" key="1">
    <citation type="journal article" date="2018" name="Nat. Genet.">
        <title>Extensive intraspecific gene order and gene structural variations between Mo17 and other maize genomes.</title>
        <authorList>
            <person name="Sun S."/>
            <person name="Zhou Y."/>
            <person name="Chen J."/>
            <person name="Shi J."/>
            <person name="Zhao H."/>
            <person name="Zhao H."/>
            <person name="Song W."/>
            <person name="Zhang M."/>
            <person name="Cui Y."/>
            <person name="Dong X."/>
            <person name="Liu H."/>
            <person name="Ma X."/>
            <person name="Jiao Y."/>
            <person name="Wang B."/>
            <person name="Wei X."/>
            <person name="Stein J.C."/>
            <person name="Glaubitz J.C."/>
            <person name="Lu F."/>
            <person name="Yu G."/>
            <person name="Liang C."/>
            <person name="Fengler K."/>
            <person name="Li B."/>
            <person name="Rafalski A."/>
            <person name="Schnable P.S."/>
            <person name="Ware D.H."/>
            <person name="Buckler E.S."/>
            <person name="Lai J."/>
        </authorList>
    </citation>
    <scope>NUCLEOTIDE SEQUENCE [LARGE SCALE GENOMIC DNA]</scope>
    <source>
        <strain evidence="7">cv. Missouri 17</strain>
        <tissue evidence="6">Seedling</tissue>
    </source>
</reference>
<feature type="region of interest" description="Disordered" evidence="2">
    <location>
        <begin position="2025"/>
        <end position="2093"/>
    </location>
</feature>
<evidence type="ECO:0000256" key="2">
    <source>
        <dbReference type="SAM" id="MobiDB-lite"/>
    </source>
</evidence>
<dbReference type="PROSITE" id="PS51204">
    <property type="entry name" value="HSA"/>
    <property type="match status" value="1"/>
</dbReference>
<feature type="compositionally biased region" description="Low complexity" evidence="2">
    <location>
        <begin position="1764"/>
        <end position="1774"/>
    </location>
</feature>
<dbReference type="GO" id="GO:0006325">
    <property type="term" value="P:chromatin organization"/>
    <property type="evidence" value="ECO:0007669"/>
    <property type="project" value="UniProtKB-KW"/>
</dbReference>
<dbReference type="PANTHER" id="PTHR46774">
    <property type="entry name" value="CHROMATIN MODIFICATION-RELATED PROTEIN EAF1 A-RELATED"/>
    <property type="match status" value="1"/>
</dbReference>
<feature type="region of interest" description="Disordered" evidence="2">
    <location>
        <begin position="1928"/>
        <end position="1959"/>
    </location>
</feature>
<feature type="domain" description="Myb-like" evidence="4">
    <location>
        <begin position="1106"/>
        <end position="1165"/>
    </location>
</feature>
<feature type="compositionally biased region" description="Low complexity" evidence="2">
    <location>
        <begin position="2080"/>
        <end position="2093"/>
    </location>
</feature>
<dbReference type="GO" id="GO:0005524">
    <property type="term" value="F:ATP binding"/>
    <property type="evidence" value="ECO:0007669"/>
    <property type="project" value="InterPro"/>
</dbReference>
<dbReference type="GO" id="GO:0035267">
    <property type="term" value="C:NuA4 histone acetyltransferase complex"/>
    <property type="evidence" value="ECO:0007669"/>
    <property type="project" value="InterPro"/>
</dbReference>
<organism evidence="6 7">
    <name type="scientific">Zea mays</name>
    <name type="common">Maize</name>
    <dbReference type="NCBI Taxonomy" id="4577"/>
    <lineage>
        <taxon>Eukaryota</taxon>
        <taxon>Viridiplantae</taxon>
        <taxon>Streptophyta</taxon>
        <taxon>Embryophyta</taxon>
        <taxon>Tracheophyta</taxon>
        <taxon>Spermatophyta</taxon>
        <taxon>Magnoliopsida</taxon>
        <taxon>Liliopsida</taxon>
        <taxon>Poales</taxon>
        <taxon>Poaceae</taxon>
        <taxon>PACMAD clade</taxon>
        <taxon>Panicoideae</taxon>
        <taxon>Andropogonodae</taxon>
        <taxon>Andropogoneae</taxon>
        <taxon>Tripsacinae</taxon>
        <taxon>Zea</taxon>
    </lineage>
</organism>
<feature type="region of interest" description="Disordered" evidence="2">
    <location>
        <begin position="1169"/>
        <end position="1192"/>
    </location>
</feature>
<dbReference type="ExpressionAtlas" id="A0A3L6FEA7">
    <property type="expression patterns" value="baseline and differential"/>
</dbReference>
<dbReference type="EMBL" id="NCVQ01000004">
    <property type="protein sequence ID" value="PWZ31449.1"/>
    <property type="molecule type" value="Genomic_DNA"/>
</dbReference>
<feature type="region of interest" description="Disordered" evidence="2">
    <location>
        <begin position="285"/>
        <end position="309"/>
    </location>
</feature>
<dbReference type="SUPFAM" id="SSF56112">
    <property type="entry name" value="Protein kinase-like (PK-like)"/>
    <property type="match status" value="1"/>
</dbReference>
<dbReference type="GO" id="GO:0004672">
    <property type="term" value="F:protein kinase activity"/>
    <property type="evidence" value="ECO:0007669"/>
    <property type="project" value="InterPro"/>
</dbReference>
<feature type="region of interest" description="Disordered" evidence="2">
    <location>
        <begin position="328"/>
        <end position="359"/>
    </location>
</feature>
<feature type="region of interest" description="Disordered" evidence="2">
    <location>
        <begin position="155"/>
        <end position="182"/>
    </location>
</feature>
<feature type="compositionally biased region" description="Low complexity" evidence="2">
    <location>
        <begin position="1170"/>
        <end position="1182"/>
    </location>
</feature>
<comment type="caution">
    <text evidence="6">The sequence shown here is derived from an EMBL/GenBank/DDBJ whole genome shotgun (WGS) entry which is preliminary data.</text>
</comment>
<dbReference type="PROSITE" id="PS50011">
    <property type="entry name" value="PROTEIN_KINASE_DOM"/>
    <property type="match status" value="1"/>
</dbReference>
<dbReference type="Gene3D" id="1.10.510.10">
    <property type="entry name" value="Transferase(Phosphotransferase) domain 1"/>
    <property type="match status" value="1"/>
</dbReference>
<feature type="compositionally biased region" description="Polar residues" evidence="2">
    <location>
        <begin position="1929"/>
        <end position="1959"/>
    </location>
</feature>
<keyword evidence="1" id="KW-0156">Chromatin regulator</keyword>
<evidence type="ECO:0000256" key="1">
    <source>
        <dbReference type="ARBA" id="ARBA00022853"/>
    </source>
</evidence>